<proteinExistence type="predicted"/>
<evidence type="ECO:0000313" key="2">
    <source>
        <dbReference type="Proteomes" id="UP001276659"/>
    </source>
</evidence>
<dbReference type="AlphaFoldDB" id="A0AAE0DJN5"/>
<dbReference type="Proteomes" id="UP001276659">
    <property type="component" value="Unassembled WGS sequence"/>
</dbReference>
<accession>A0AAE0DJN5</accession>
<sequence>MFSKPYSRLSLSRAPGSNICFLLACLTLNAIAFKIDPSCKSLKGLDSEGVERKYGDVSDSITTATLEAMQFATLARYYLAQAAEGQGDPFDQYRTTQAFNVFQGTFSGETTPEDRFNKIVGGTVNGESVLLAGYLQKFANYAADSDAEEAPLFVCGDEHLEKAYQYANDNDIEDITGAKSWQYYGKK</sequence>
<organism evidence="1 2">
    <name type="scientific">Lepraria neglecta</name>
    <dbReference type="NCBI Taxonomy" id="209136"/>
    <lineage>
        <taxon>Eukaryota</taxon>
        <taxon>Fungi</taxon>
        <taxon>Dikarya</taxon>
        <taxon>Ascomycota</taxon>
        <taxon>Pezizomycotina</taxon>
        <taxon>Lecanoromycetes</taxon>
        <taxon>OSLEUM clade</taxon>
        <taxon>Lecanoromycetidae</taxon>
        <taxon>Lecanorales</taxon>
        <taxon>Lecanorineae</taxon>
        <taxon>Stereocaulaceae</taxon>
        <taxon>Lepraria</taxon>
    </lineage>
</organism>
<keyword evidence="2" id="KW-1185">Reference proteome</keyword>
<dbReference type="EMBL" id="JASNWA010000007">
    <property type="protein sequence ID" value="KAK3172497.1"/>
    <property type="molecule type" value="Genomic_DNA"/>
</dbReference>
<protein>
    <submittedName>
        <fullName evidence="1">Uncharacterized protein</fullName>
    </submittedName>
</protein>
<gene>
    <name evidence="1" type="ORF">OEA41_005819</name>
</gene>
<evidence type="ECO:0000313" key="1">
    <source>
        <dbReference type="EMBL" id="KAK3172497.1"/>
    </source>
</evidence>
<name>A0AAE0DJN5_9LECA</name>
<dbReference type="PROSITE" id="PS51257">
    <property type="entry name" value="PROKAR_LIPOPROTEIN"/>
    <property type="match status" value="1"/>
</dbReference>
<comment type="caution">
    <text evidence="1">The sequence shown here is derived from an EMBL/GenBank/DDBJ whole genome shotgun (WGS) entry which is preliminary data.</text>
</comment>
<reference evidence="1" key="1">
    <citation type="submission" date="2022-11" db="EMBL/GenBank/DDBJ databases">
        <title>Chromosomal genome sequence assembly and mating type (MAT) locus characterization of the leprose asexual lichenized fungus Lepraria neglecta (Nyl.) Erichsen.</title>
        <authorList>
            <person name="Allen J.L."/>
            <person name="Pfeffer B."/>
        </authorList>
    </citation>
    <scope>NUCLEOTIDE SEQUENCE</scope>
    <source>
        <strain evidence="1">Allen 5258</strain>
    </source>
</reference>